<evidence type="ECO:0000259" key="10">
    <source>
        <dbReference type="Pfam" id="PF01618"/>
    </source>
</evidence>
<keyword evidence="12" id="KW-1185">Reference proteome</keyword>
<dbReference type="PROSITE" id="PS51257">
    <property type="entry name" value="PROKAR_LIPOPROTEIN"/>
    <property type="match status" value="1"/>
</dbReference>
<evidence type="ECO:0000256" key="4">
    <source>
        <dbReference type="ARBA" id="ARBA00022692"/>
    </source>
</evidence>
<evidence type="ECO:0000256" key="8">
    <source>
        <dbReference type="RuleBase" id="RU004057"/>
    </source>
</evidence>
<evidence type="ECO:0000256" key="6">
    <source>
        <dbReference type="ARBA" id="ARBA00022989"/>
    </source>
</evidence>
<evidence type="ECO:0000256" key="1">
    <source>
        <dbReference type="ARBA" id="ARBA00004651"/>
    </source>
</evidence>
<keyword evidence="7 9" id="KW-0472">Membrane</keyword>
<dbReference type="InterPro" id="IPR002898">
    <property type="entry name" value="MotA_ExbB_proton_chnl"/>
</dbReference>
<comment type="subcellular location">
    <subcellularLocation>
        <location evidence="1">Cell membrane</location>
        <topology evidence="1">Multi-pass membrane protein</topology>
    </subcellularLocation>
    <subcellularLocation>
        <location evidence="8">Membrane</location>
        <topology evidence="8">Multi-pass membrane protein</topology>
    </subcellularLocation>
</comment>
<protein>
    <submittedName>
        <fullName evidence="11">Biopolymer transport protein ExbB</fullName>
    </submittedName>
</protein>
<evidence type="ECO:0000256" key="5">
    <source>
        <dbReference type="ARBA" id="ARBA00022927"/>
    </source>
</evidence>
<feature type="transmembrane region" description="Helical" evidence="9">
    <location>
        <begin position="150"/>
        <end position="176"/>
    </location>
</feature>
<dbReference type="EMBL" id="FUYE01000021">
    <property type="protein sequence ID" value="SKB06834.1"/>
    <property type="molecule type" value="Genomic_DNA"/>
</dbReference>
<accession>A0A1T4YYK4</accession>
<name>A0A1T4YYK4_9BACT</name>
<dbReference type="OrthoDB" id="4045at2"/>
<organism evidence="11 12">
    <name type="scientific">Prosthecobacter debontii</name>
    <dbReference type="NCBI Taxonomy" id="48467"/>
    <lineage>
        <taxon>Bacteria</taxon>
        <taxon>Pseudomonadati</taxon>
        <taxon>Verrucomicrobiota</taxon>
        <taxon>Verrucomicrobiia</taxon>
        <taxon>Verrucomicrobiales</taxon>
        <taxon>Verrucomicrobiaceae</taxon>
        <taxon>Prosthecobacter</taxon>
    </lineage>
</organism>
<evidence type="ECO:0000256" key="3">
    <source>
        <dbReference type="ARBA" id="ARBA00022475"/>
    </source>
</evidence>
<keyword evidence="2 8" id="KW-0813">Transport</keyword>
<dbReference type="AlphaFoldDB" id="A0A1T4YYK4"/>
<sequence length="232" mass="25160">MTELISKGGPLVWLLMACMGFSIAIFLERLAYYHRVSMNIGEFLAGLAALIRKRNFAEALQEALATRVPAGRVIHAALLRHHAPREQLKEIVQEAGQLEVPRLERYLGILNAIAHVGPLVGLLGTMIGLLDSFTNLSSANGVTTPAEVAHGVYQSLITSALGLVVAIPAYLCYAFLTARSRSIMHDLERAGVEIVNLIEDAKMTDNIVEFRQAAMDESGSAPSKGRSRGQRA</sequence>
<dbReference type="PANTHER" id="PTHR30625:SF15">
    <property type="entry name" value="BIOPOLYMER TRANSPORT PROTEIN EXBB"/>
    <property type="match status" value="1"/>
</dbReference>
<feature type="domain" description="MotA/TolQ/ExbB proton channel" evidence="10">
    <location>
        <begin position="70"/>
        <end position="188"/>
    </location>
</feature>
<gene>
    <name evidence="11" type="ORF">SAMN02745166_04552</name>
</gene>
<evidence type="ECO:0000256" key="9">
    <source>
        <dbReference type="SAM" id="Phobius"/>
    </source>
</evidence>
<dbReference type="RefSeq" id="WP_078815678.1">
    <property type="nucleotide sequence ID" value="NZ_FUYE01000021.1"/>
</dbReference>
<dbReference type="Proteomes" id="UP000190774">
    <property type="component" value="Unassembled WGS sequence"/>
</dbReference>
<dbReference type="PANTHER" id="PTHR30625">
    <property type="entry name" value="PROTEIN TOLQ"/>
    <property type="match status" value="1"/>
</dbReference>
<keyword evidence="3" id="KW-1003">Cell membrane</keyword>
<dbReference type="GO" id="GO:0017038">
    <property type="term" value="P:protein import"/>
    <property type="evidence" value="ECO:0007669"/>
    <property type="project" value="TreeGrafter"/>
</dbReference>
<dbReference type="Pfam" id="PF01618">
    <property type="entry name" value="MotA_ExbB"/>
    <property type="match status" value="1"/>
</dbReference>
<comment type="similarity">
    <text evidence="8">Belongs to the exbB/tolQ family.</text>
</comment>
<evidence type="ECO:0000313" key="11">
    <source>
        <dbReference type="EMBL" id="SKB06834.1"/>
    </source>
</evidence>
<reference evidence="12" key="1">
    <citation type="submission" date="2017-02" db="EMBL/GenBank/DDBJ databases">
        <authorList>
            <person name="Varghese N."/>
            <person name="Submissions S."/>
        </authorList>
    </citation>
    <scope>NUCLEOTIDE SEQUENCE [LARGE SCALE GENOMIC DNA]</scope>
    <source>
        <strain evidence="12">ATCC 700200</strain>
    </source>
</reference>
<proteinExistence type="inferred from homology"/>
<dbReference type="InterPro" id="IPR050790">
    <property type="entry name" value="ExbB/TolQ_transport"/>
</dbReference>
<dbReference type="STRING" id="48467.SAMN02745166_04552"/>
<feature type="transmembrane region" description="Helical" evidence="9">
    <location>
        <begin position="106"/>
        <end position="130"/>
    </location>
</feature>
<evidence type="ECO:0000256" key="2">
    <source>
        <dbReference type="ARBA" id="ARBA00022448"/>
    </source>
</evidence>
<feature type="transmembrane region" description="Helical" evidence="9">
    <location>
        <begin position="12"/>
        <end position="32"/>
    </location>
</feature>
<evidence type="ECO:0000256" key="7">
    <source>
        <dbReference type="ARBA" id="ARBA00023136"/>
    </source>
</evidence>
<evidence type="ECO:0000313" key="12">
    <source>
        <dbReference type="Proteomes" id="UP000190774"/>
    </source>
</evidence>
<keyword evidence="4 9" id="KW-0812">Transmembrane</keyword>
<keyword evidence="5 8" id="KW-0653">Protein transport</keyword>
<dbReference type="GO" id="GO:0005886">
    <property type="term" value="C:plasma membrane"/>
    <property type="evidence" value="ECO:0007669"/>
    <property type="project" value="UniProtKB-SubCell"/>
</dbReference>
<keyword evidence="6 9" id="KW-1133">Transmembrane helix</keyword>